<dbReference type="AlphaFoldDB" id="A0A3B1BYB3"/>
<reference evidence="1" key="1">
    <citation type="submission" date="2018-06" db="EMBL/GenBank/DDBJ databases">
        <authorList>
            <person name="Zhirakovskaya E."/>
        </authorList>
    </citation>
    <scope>NUCLEOTIDE SEQUENCE</scope>
</reference>
<gene>
    <name evidence="1" type="ORF">MNBD_NITROSPINAE03-1562</name>
</gene>
<sequence>MKKTLVIVTKPLSLAPRRLCSALFEQADSVALIQDGVYNKPGEAKTDTDSWPDNWSALKDDVSARGVEVGCQLIDYAQLVEAIEKHEKIVTI</sequence>
<dbReference type="Gene3D" id="3.40.1260.10">
    <property type="entry name" value="DsrEFH-like"/>
    <property type="match status" value="1"/>
</dbReference>
<name>A0A3B1BYB3_9ZZZZ</name>
<dbReference type="Pfam" id="PF04077">
    <property type="entry name" value="DsrH"/>
    <property type="match status" value="1"/>
</dbReference>
<proteinExistence type="predicted"/>
<evidence type="ECO:0000313" key="1">
    <source>
        <dbReference type="EMBL" id="VAX20782.1"/>
    </source>
</evidence>
<dbReference type="GO" id="GO:0005737">
    <property type="term" value="C:cytoplasm"/>
    <property type="evidence" value="ECO:0007669"/>
    <property type="project" value="InterPro"/>
</dbReference>
<protein>
    <recommendedName>
        <fullName evidence="2">tRNA 5-methylaminomethyl-2-thiouridine synthase subunit TusB</fullName>
    </recommendedName>
</protein>
<dbReference type="EMBL" id="UOGB01000188">
    <property type="protein sequence ID" value="VAX20782.1"/>
    <property type="molecule type" value="Genomic_DNA"/>
</dbReference>
<organism evidence="1">
    <name type="scientific">hydrothermal vent metagenome</name>
    <dbReference type="NCBI Taxonomy" id="652676"/>
    <lineage>
        <taxon>unclassified sequences</taxon>
        <taxon>metagenomes</taxon>
        <taxon>ecological metagenomes</taxon>
    </lineage>
</organism>
<dbReference type="GO" id="GO:0002143">
    <property type="term" value="P:tRNA wobble position uridine thiolation"/>
    <property type="evidence" value="ECO:0007669"/>
    <property type="project" value="InterPro"/>
</dbReference>
<dbReference type="InterPro" id="IPR027396">
    <property type="entry name" value="DsrEFH-like"/>
</dbReference>
<dbReference type="SUPFAM" id="SSF75169">
    <property type="entry name" value="DsrEFH-like"/>
    <property type="match status" value="1"/>
</dbReference>
<evidence type="ECO:0008006" key="2">
    <source>
        <dbReference type="Google" id="ProtNLM"/>
    </source>
</evidence>
<accession>A0A3B1BYB3</accession>
<dbReference type="NCBIfam" id="TIGR03011">
    <property type="entry name" value="sulf_tusB_dsrH"/>
    <property type="match status" value="1"/>
</dbReference>
<dbReference type="InterPro" id="IPR007215">
    <property type="entry name" value="Sulphur_relay_TusB/DsrH"/>
</dbReference>